<dbReference type="InterPro" id="IPR017938">
    <property type="entry name" value="Riboflavin_synthase-like_b-brl"/>
</dbReference>
<feature type="region of interest" description="Disordered" evidence="17">
    <location>
        <begin position="1841"/>
        <end position="1860"/>
    </location>
</feature>
<dbReference type="PROSITE" id="PS50222">
    <property type="entry name" value="EF_HAND_2"/>
    <property type="match status" value="3"/>
</dbReference>
<dbReference type="SMART" id="SM00054">
    <property type="entry name" value="EFh"/>
    <property type="match status" value="3"/>
</dbReference>
<keyword evidence="14 18" id="KW-0472">Membrane</keyword>
<dbReference type="SFLD" id="SFLDG01169">
    <property type="entry name" value="NADPH_oxidase_subgroup_(NOX)"/>
    <property type="match status" value="1"/>
</dbReference>
<dbReference type="Gene3D" id="1.10.238.10">
    <property type="entry name" value="EF-hand"/>
    <property type="match status" value="1"/>
</dbReference>
<proteinExistence type="inferred from homology"/>
<organism evidence="22 23">
    <name type="scientific">Knipowitschia caucasica</name>
    <name type="common">Caucasian dwarf goby</name>
    <name type="synonym">Pomatoschistus caucasicus</name>
    <dbReference type="NCBI Taxonomy" id="637954"/>
    <lineage>
        <taxon>Eukaryota</taxon>
        <taxon>Metazoa</taxon>
        <taxon>Chordata</taxon>
        <taxon>Craniata</taxon>
        <taxon>Vertebrata</taxon>
        <taxon>Euteleostomi</taxon>
        <taxon>Actinopterygii</taxon>
        <taxon>Neopterygii</taxon>
        <taxon>Teleostei</taxon>
        <taxon>Neoteleostei</taxon>
        <taxon>Acanthomorphata</taxon>
        <taxon>Gobiaria</taxon>
        <taxon>Gobiiformes</taxon>
        <taxon>Gobioidei</taxon>
        <taxon>Gobiidae</taxon>
        <taxon>Gobiinae</taxon>
        <taxon>Knipowitschia</taxon>
    </lineage>
</organism>
<dbReference type="Gene3D" id="2.40.30.10">
    <property type="entry name" value="Translation factors"/>
    <property type="match status" value="1"/>
</dbReference>
<evidence type="ECO:0000256" key="9">
    <source>
        <dbReference type="ARBA" id="ARBA00022857"/>
    </source>
</evidence>
<evidence type="ECO:0000256" key="8">
    <source>
        <dbReference type="ARBA" id="ARBA00022837"/>
    </source>
</evidence>
<dbReference type="SUPFAM" id="SSF49562">
    <property type="entry name" value="C2 domain (Calcium/lipid-binding domain, CaLB)"/>
    <property type="match status" value="2"/>
</dbReference>
<keyword evidence="9" id="KW-0521">NADP</keyword>
<evidence type="ECO:0000313" key="23">
    <source>
        <dbReference type="Proteomes" id="UP001497482"/>
    </source>
</evidence>
<keyword evidence="7" id="KW-0274">FAD</keyword>
<evidence type="ECO:0000256" key="1">
    <source>
        <dbReference type="ARBA" id="ARBA00004138"/>
    </source>
</evidence>
<dbReference type="InterPro" id="IPR013121">
    <property type="entry name" value="Fe_red_NAD-bd_6"/>
</dbReference>
<evidence type="ECO:0000256" key="15">
    <source>
        <dbReference type="ARBA" id="ARBA00023273"/>
    </source>
</evidence>
<dbReference type="InterPro" id="IPR041091">
    <property type="entry name" value="RPGRIP1_C"/>
</dbReference>
<evidence type="ECO:0000256" key="4">
    <source>
        <dbReference type="ARBA" id="ARBA00022630"/>
    </source>
</evidence>
<evidence type="ECO:0000256" key="16">
    <source>
        <dbReference type="SAM" id="Coils"/>
    </source>
</evidence>
<comment type="subcellular location">
    <subcellularLocation>
        <location evidence="1">Cell projection</location>
        <location evidence="1">Cilium</location>
    </subcellularLocation>
    <subcellularLocation>
        <location evidence="2">Membrane</location>
        <topology evidence="2">Multi-pass membrane protein</topology>
    </subcellularLocation>
</comment>
<protein>
    <recommendedName>
        <fullName evidence="24">NADPH oxidase 5</fullName>
    </recommendedName>
</protein>
<evidence type="ECO:0000256" key="5">
    <source>
        <dbReference type="ARBA" id="ARBA00022692"/>
    </source>
</evidence>
<dbReference type="Proteomes" id="UP001497482">
    <property type="component" value="Chromosome 20"/>
</dbReference>
<dbReference type="InterPro" id="IPR039261">
    <property type="entry name" value="FNR_nucleotide-bd"/>
</dbReference>
<feature type="transmembrane region" description="Helical" evidence="18">
    <location>
        <begin position="1676"/>
        <end position="1698"/>
    </location>
</feature>
<dbReference type="Pfam" id="PF00168">
    <property type="entry name" value="C2"/>
    <property type="match status" value="1"/>
</dbReference>
<dbReference type="PANTHER" id="PTHR14240">
    <property type="entry name" value="RETINITIS PIGMENTOSA GTPASE REGULATOR-INTERACTING PROTEIN"/>
    <property type="match status" value="1"/>
</dbReference>
<dbReference type="Pfam" id="PF18111">
    <property type="entry name" value="RPGR1_C"/>
    <property type="match status" value="1"/>
</dbReference>
<evidence type="ECO:0000256" key="2">
    <source>
        <dbReference type="ARBA" id="ARBA00004141"/>
    </source>
</evidence>
<dbReference type="CDD" id="cd00051">
    <property type="entry name" value="EFh"/>
    <property type="match status" value="1"/>
</dbReference>
<feature type="domain" description="FAD-binding FR-type" evidence="21">
    <location>
        <begin position="1750"/>
        <end position="1857"/>
    </location>
</feature>
<dbReference type="GO" id="GO:0005856">
    <property type="term" value="C:cytoskeleton"/>
    <property type="evidence" value="ECO:0007669"/>
    <property type="project" value="UniProtKB-ARBA"/>
</dbReference>
<dbReference type="SUPFAM" id="SSF47473">
    <property type="entry name" value="EF-hand"/>
    <property type="match status" value="1"/>
</dbReference>
<comment type="similarity">
    <text evidence="3">Belongs to the RPGRIP1 family.</text>
</comment>
<dbReference type="SUPFAM" id="SSF52343">
    <property type="entry name" value="Ferredoxin reductase-like, C-terminal NADP-linked domain"/>
    <property type="match status" value="1"/>
</dbReference>
<dbReference type="GO" id="GO:1905515">
    <property type="term" value="P:non-motile cilium assembly"/>
    <property type="evidence" value="ECO:0007669"/>
    <property type="project" value="TreeGrafter"/>
</dbReference>
<keyword evidence="4" id="KW-0285">Flavoprotein</keyword>
<feature type="compositionally biased region" description="Polar residues" evidence="17">
    <location>
        <begin position="1913"/>
        <end position="1926"/>
    </location>
</feature>
<dbReference type="PANTHER" id="PTHR14240:SF1">
    <property type="entry name" value="PROTEIN FANTOM-RELATED"/>
    <property type="match status" value="1"/>
</dbReference>
<keyword evidence="11" id="KW-0560">Oxidoreductase</keyword>
<dbReference type="InterPro" id="IPR018247">
    <property type="entry name" value="EF_Hand_1_Ca_BS"/>
</dbReference>
<feature type="coiled-coil region" evidence="16">
    <location>
        <begin position="44"/>
        <end position="147"/>
    </location>
</feature>
<dbReference type="Pfam" id="PF08030">
    <property type="entry name" value="NAD_binding_6"/>
    <property type="match status" value="1"/>
</dbReference>
<evidence type="ECO:0000256" key="17">
    <source>
        <dbReference type="SAM" id="MobiDB-lite"/>
    </source>
</evidence>
<dbReference type="Pfam" id="PF08022">
    <property type="entry name" value="FAD_binding_8"/>
    <property type="match status" value="1"/>
</dbReference>
<feature type="region of interest" description="Disordered" evidence="17">
    <location>
        <begin position="1884"/>
        <end position="1934"/>
    </location>
</feature>
<dbReference type="GO" id="GO:0046548">
    <property type="term" value="P:retinal rod cell development"/>
    <property type="evidence" value="ECO:0007669"/>
    <property type="project" value="TreeGrafter"/>
</dbReference>
<dbReference type="InterPro" id="IPR011992">
    <property type="entry name" value="EF-hand-dom_pair"/>
</dbReference>
<keyword evidence="8" id="KW-0106">Calcium</keyword>
<evidence type="ECO:0000256" key="13">
    <source>
        <dbReference type="ARBA" id="ARBA00023069"/>
    </source>
</evidence>
<dbReference type="InterPro" id="IPR021656">
    <property type="entry name" value="C2-C2_1"/>
</dbReference>
<dbReference type="SUPFAM" id="SSF63380">
    <property type="entry name" value="Riboflavin synthase domain-like"/>
    <property type="match status" value="1"/>
</dbReference>
<keyword evidence="10 18" id="KW-1133">Transmembrane helix</keyword>
<dbReference type="GO" id="GO:0005509">
    <property type="term" value="F:calcium ion binding"/>
    <property type="evidence" value="ECO:0007669"/>
    <property type="project" value="InterPro"/>
</dbReference>
<evidence type="ECO:0000259" key="20">
    <source>
        <dbReference type="PROSITE" id="PS50222"/>
    </source>
</evidence>
<dbReference type="InterPro" id="IPR013130">
    <property type="entry name" value="Fe3_Rdtase_TM_dom"/>
</dbReference>
<feature type="coiled-coil region" evidence="16">
    <location>
        <begin position="221"/>
        <end position="259"/>
    </location>
</feature>
<dbReference type="CDD" id="cd06186">
    <property type="entry name" value="NOX_Duox_like_FAD_NADP"/>
    <property type="match status" value="1"/>
</dbReference>
<keyword evidence="6" id="KW-0479">Metal-binding</keyword>
<dbReference type="InterPro" id="IPR013112">
    <property type="entry name" value="FAD-bd_8"/>
</dbReference>
<keyword evidence="5 18" id="KW-0812">Transmembrane</keyword>
<accession>A0AAV2KXI3</accession>
<sequence>MSFLDDTATDVPVRDLSPNVPRLTLDTSSGANTRVRQDVQRMSREELEDKFLRLNDENLNLKQHINNQDDKIKKLATKLMRLVKDRSRLEKLSMGAPPHLGARVRDVGMEELIEELQENIRSLQNENEGLKQRLRVAKQQIIQQQGRRAAPYSHIHSRINSGMRKLRDSPSPPPLRPKSARSLEGAGRPPTGQLPRYGHSLLEEARAEIRNLCLYFRENVIESQRSHIEELQEDVQLLRDERKKNEAEFEERLLEARQQQASSLRTHVGSNVNMIKLQKQLSERANVVTELEGRFLQLKESQQRLKASHDSALSKVESVSVELKQERLRSMELEEKLRSSAVASSTLRQLQEQISELEQEKDLLKENNNKLLNSAFDVSQQQRWQIQERKLQLQISQLETALQADLVDKNQILDKVKAERETNEKLMEENQKLHVQFLEQKQQLDEMKDKLKVYSKDSDYDVSELTEALLLVKRQKTQRSGELGFLSAVGDELKMDSAVKELKAAHAETIQELEKTRSLLSVENQICRGYKAELDTVTSKLKTEQLDLEHRLENQAKLLDSRAARIKKLEAQLKDIAYGTKAYVFKPEEDDAADGFNNSILLERGENVLELQITSVTLSSSALQSLSDAEPTTFCTYQLHHFELHSTPVVSGLCPRYGFTSQYVVRVERAFVDYLCRGVITVELHQAKGLDWSTLASGQIRLQPLMEREGKVHGSIPLIGASEEVRSFGSLDYWFRLRIPMRQTLLLYQEKLKAMDYVSPSSDPSPLPVLSDAWNELCVSVHSCRGLRSRSSASPSAYVIYRFNNSPDYPSDTAPDSTQPQFNDSKLYAVAMDQALHRYLLSALMQFYVFDEKEDQMDVYLGKAQIPLTALTQDKDITGEFELYDPSGLPAGHIQVSLKWKLPYLPPPGSEEPEPILGHQANNGTEDPLRPTSVELTPPTEPRAEDGPKALSGPGPSTAHPNVGATKAPLPKLRQRALLKEGAASKKVTFVEESDAETQLVPDAPPHEVEEEEVSHFSEGQLLASSSQSDDSDQISDHIQDVQNVPKEDQSQSTDSDDCIVQAQPTGRKVADRLRVEVVSLSLWPDSRVSQDPSVVRLYVEYSLLDVPTVETPVSLPKPPQGHSVSFNYSKVIPVDPENHSERRRLLRSVLQGKRPEMEMIRFTVVSEPLEEEQQERECEDVGVAFLKIPEILQKKRDLHEAPLNVLDAEDQSAVIGVLTVSVEGKKNNNPAYPDYTPSIFPQAVLKELTKSTTLDRFKRAQKRKAPSTTLVSRKERKCQRILIIKNSREREQKKQCQIRKVNKSGPQSIRQSALSPKLYLEVWRLGDVEKRPLGGCQSQLLQRQASTDSAASVGVMSLDDDARWLEWVTKQFESIAGEDKEIDLDEFKTALKVKESFFAERFFALFDSDGSKTISLNELLEALELLIHGTETDKLRFLFQVYDVDGSGSIDPDELRTVLKSCLRESAISLPEEKLDDLTLALFESADKDNSGAITFEELKAELETFPEVMENLTISAANWLKPPEVDQKKRQTPRYLTASYWQNNSRKLLFLMGYSLLSLGLFSSAMWRSREGGPWYMLARGCGQCLNFNCTLILVLMLRRCLTWLRATWLVKVLPLDQSVLLHQIVGYAILSYTLLHTCAHLFNFAKLSESGKFLFWEYVFTTRPGIGWVKGTASLTGVVLQALIFLMVVCSMTFVRRSGHFEVFYWSHLSYIWVWTLLVIHCANFWKWFVVPGVVFLLEKIIGMARSRMGSLYIAEVNLLPSKVTHLVIHRPQFFQFKPGDYVYINIPAIAKYEWHPFTISSAPEQSDTLWLHVRSMGQWTNRLYEYFRQPELQDSPKRLSTSLKKKRGDSTTQETLFSSTECLGAVASNEDQAVELTMYRPNRTGSQPEENGQKLVQSPETKTKPQESLGETTPRPNKSPESGVSPDTRGLELLVQTERGEALNYKDVPSRFGENHRFCNIKCYVDGPYGTPTRQIFASEHAVLIGAGIGITPFASILQSIMYRYRLRKQNCPNCSYSWCENIKDGDMKLRKVDFIWINRDQKSFEWFVSLLTKLEMDQADEEPEGRFLEMHMYMTSALSKNDMKAIGLQMALDLLAKKEKRDSITGLRTRTQPGRPNWAKVFHKVSEEKKGKVHVFYCGSPALAKVIKAECENFGFHFYKENF</sequence>
<dbReference type="FunFam" id="3.40.50.80:FF:000012">
    <property type="entry name" value="NADPH oxidase, isoform B"/>
    <property type="match status" value="1"/>
</dbReference>
<evidence type="ECO:0000256" key="10">
    <source>
        <dbReference type="ARBA" id="ARBA00022989"/>
    </source>
</evidence>
<dbReference type="GO" id="GO:0016491">
    <property type="term" value="F:oxidoreductase activity"/>
    <property type="evidence" value="ECO:0007669"/>
    <property type="project" value="UniProtKB-KW"/>
</dbReference>
<feature type="region of interest" description="Disordered" evidence="17">
    <location>
        <begin position="159"/>
        <end position="196"/>
    </location>
</feature>
<evidence type="ECO:0000256" key="14">
    <source>
        <dbReference type="ARBA" id="ARBA00023136"/>
    </source>
</evidence>
<dbReference type="PROSITE" id="PS00018">
    <property type="entry name" value="EF_HAND_1"/>
    <property type="match status" value="3"/>
</dbReference>
<name>A0AAV2KXI3_KNICA</name>
<dbReference type="SFLD" id="SFLDS00052">
    <property type="entry name" value="Ferric_Reductase_Domain"/>
    <property type="match status" value="1"/>
</dbReference>
<evidence type="ECO:0000259" key="19">
    <source>
        <dbReference type="PROSITE" id="PS50004"/>
    </source>
</evidence>
<dbReference type="Gene3D" id="3.40.50.80">
    <property type="entry name" value="Nucleotide-binding domain of ferredoxin-NADP reductase (FNR) module"/>
    <property type="match status" value="1"/>
</dbReference>
<feature type="region of interest" description="Disordered" evidence="17">
    <location>
        <begin position="905"/>
        <end position="970"/>
    </location>
</feature>
<feature type="transmembrane region" description="Helical" evidence="18">
    <location>
        <begin position="1718"/>
        <end position="1741"/>
    </location>
</feature>
<feature type="domain" description="EF-hand" evidence="20">
    <location>
        <begin position="1431"/>
        <end position="1466"/>
    </location>
</feature>
<feature type="compositionally biased region" description="Polar residues" evidence="17">
    <location>
        <begin position="1887"/>
        <end position="1904"/>
    </location>
</feature>
<dbReference type="InterPro" id="IPR035892">
    <property type="entry name" value="C2_domain_sf"/>
</dbReference>
<feature type="region of interest" description="Disordered" evidence="17">
    <location>
        <begin position="989"/>
        <end position="1035"/>
    </location>
</feature>
<reference evidence="22 23" key="1">
    <citation type="submission" date="2024-04" db="EMBL/GenBank/DDBJ databases">
        <authorList>
            <person name="Waldvogel A.-M."/>
            <person name="Schoenle A."/>
        </authorList>
    </citation>
    <scope>NUCLEOTIDE SEQUENCE [LARGE SCALE GENOMIC DNA]</scope>
</reference>
<dbReference type="Gene3D" id="2.60.40.150">
    <property type="entry name" value="C2 domain"/>
    <property type="match status" value="3"/>
</dbReference>
<dbReference type="InterPro" id="IPR002048">
    <property type="entry name" value="EF_hand_dom"/>
</dbReference>
<evidence type="ECO:0000256" key="12">
    <source>
        <dbReference type="ARBA" id="ARBA00023054"/>
    </source>
</evidence>
<dbReference type="FunFam" id="1.10.238.10:FF:000210">
    <property type="entry name" value="NADPH oxidase 5 isoform X2"/>
    <property type="match status" value="1"/>
</dbReference>
<evidence type="ECO:0000256" key="3">
    <source>
        <dbReference type="ARBA" id="ARBA00006042"/>
    </source>
</evidence>
<evidence type="ECO:0000256" key="11">
    <source>
        <dbReference type="ARBA" id="ARBA00023002"/>
    </source>
</evidence>
<feature type="domain" description="EF-hand" evidence="20">
    <location>
        <begin position="1475"/>
        <end position="1510"/>
    </location>
</feature>
<dbReference type="EMBL" id="OZ035842">
    <property type="protein sequence ID" value="CAL1594707.1"/>
    <property type="molecule type" value="Genomic_DNA"/>
</dbReference>
<dbReference type="PROSITE" id="PS50004">
    <property type="entry name" value="C2"/>
    <property type="match status" value="1"/>
</dbReference>
<dbReference type="Pfam" id="PF01794">
    <property type="entry name" value="Ferric_reduct"/>
    <property type="match status" value="1"/>
</dbReference>
<gene>
    <name evidence="22" type="ORF">KC01_LOCUS23651</name>
</gene>
<feature type="coiled-coil region" evidence="16">
    <location>
        <begin position="316"/>
        <end position="374"/>
    </location>
</feature>
<feature type="transmembrane region" description="Helical" evidence="18">
    <location>
        <begin position="1986"/>
        <end position="2009"/>
    </location>
</feature>
<dbReference type="InterPro" id="IPR031139">
    <property type="entry name" value="RPGRIP1_fam"/>
</dbReference>
<dbReference type="PROSITE" id="PS51384">
    <property type="entry name" value="FAD_FR"/>
    <property type="match status" value="1"/>
</dbReference>
<keyword evidence="12 16" id="KW-0175">Coiled coil</keyword>
<dbReference type="Pfam" id="PF11618">
    <property type="entry name" value="C2-C2_1"/>
    <property type="match status" value="1"/>
</dbReference>
<feature type="domain" description="EF-hand" evidence="20">
    <location>
        <begin position="1395"/>
        <end position="1430"/>
    </location>
</feature>
<dbReference type="Pfam" id="PF13499">
    <property type="entry name" value="EF-hand_7"/>
    <property type="match status" value="1"/>
</dbReference>
<evidence type="ECO:0000259" key="21">
    <source>
        <dbReference type="PROSITE" id="PS51384"/>
    </source>
</evidence>
<evidence type="ECO:0000256" key="7">
    <source>
        <dbReference type="ARBA" id="ARBA00022827"/>
    </source>
</evidence>
<keyword evidence="15" id="KW-0966">Cell projection</keyword>
<evidence type="ECO:0000313" key="22">
    <source>
        <dbReference type="EMBL" id="CAL1594707.1"/>
    </source>
</evidence>
<feature type="domain" description="C2" evidence="19">
    <location>
        <begin position="758"/>
        <end position="881"/>
    </location>
</feature>
<evidence type="ECO:0000256" key="6">
    <source>
        <dbReference type="ARBA" id="ARBA00022723"/>
    </source>
</evidence>
<dbReference type="InterPro" id="IPR000008">
    <property type="entry name" value="C2_dom"/>
</dbReference>
<evidence type="ECO:0008006" key="24">
    <source>
        <dbReference type="Google" id="ProtNLM"/>
    </source>
</evidence>
<dbReference type="InterPro" id="IPR017927">
    <property type="entry name" value="FAD-bd_FR_type"/>
</dbReference>
<keyword evidence="23" id="KW-1185">Reference proteome</keyword>
<evidence type="ECO:0000256" key="18">
    <source>
        <dbReference type="SAM" id="Phobius"/>
    </source>
</evidence>
<dbReference type="GO" id="GO:0032391">
    <property type="term" value="C:photoreceptor connecting cilium"/>
    <property type="evidence" value="ECO:0007669"/>
    <property type="project" value="TreeGrafter"/>
</dbReference>
<dbReference type="GO" id="GO:0016020">
    <property type="term" value="C:membrane"/>
    <property type="evidence" value="ECO:0007669"/>
    <property type="project" value="UniProtKB-SubCell"/>
</dbReference>
<keyword evidence="13" id="KW-0969">Cilium</keyword>
<feature type="coiled-coil region" evidence="16">
    <location>
        <begin position="409"/>
        <end position="457"/>
    </location>
</feature>
<dbReference type="FunFam" id="2.40.30.10:FF:000056">
    <property type="entry name" value="NADPH oxidase 5"/>
    <property type="match status" value="1"/>
</dbReference>